<dbReference type="Gene3D" id="2.40.10.340">
    <property type="entry name" value="Rod shape-determining protein MreC, domain 1"/>
    <property type="match status" value="1"/>
</dbReference>
<evidence type="ECO:0000259" key="6">
    <source>
        <dbReference type="Pfam" id="PF04085"/>
    </source>
</evidence>
<protein>
    <recommendedName>
        <fullName evidence="2">Cell shape-determining protein MreC</fullName>
    </recommendedName>
    <alternativeName>
        <fullName evidence="4">Cell shape protein MreC</fullName>
    </alternativeName>
</protein>
<organism evidence="7 8">
    <name type="scientific">Alkalicaulis satelles</name>
    <dbReference type="NCBI Taxonomy" id="2609175"/>
    <lineage>
        <taxon>Bacteria</taxon>
        <taxon>Pseudomonadati</taxon>
        <taxon>Pseudomonadota</taxon>
        <taxon>Alphaproteobacteria</taxon>
        <taxon>Maricaulales</taxon>
        <taxon>Maricaulaceae</taxon>
        <taxon>Alkalicaulis</taxon>
    </lineage>
</organism>
<dbReference type="InterPro" id="IPR007221">
    <property type="entry name" value="MreC"/>
</dbReference>
<dbReference type="InterPro" id="IPR055342">
    <property type="entry name" value="MreC_beta-barrel_core"/>
</dbReference>
<evidence type="ECO:0000256" key="5">
    <source>
        <dbReference type="SAM" id="MobiDB-lite"/>
    </source>
</evidence>
<dbReference type="AlphaFoldDB" id="A0A5M6ZP35"/>
<dbReference type="InterPro" id="IPR042177">
    <property type="entry name" value="Cell/Rod_1"/>
</dbReference>
<feature type="region of interest" description="Disordered" evidence="5">
    <location>
        <begin position="238"/>
        <end position="267"/>
    </location>
</feature>
<accession>A0A5M6ZP35</accession>
<gene>
    <name evidence="7" type="ORF">F1654_01075</name>
</gene>
<evidence type="ECO:0000256" key="1">
    <source>
        <dbReference type="ARBA" id="ARBA00009369"/>
    </source>
</evidence>
<evidence type="ECO:0000313" key="8">
    <source>
        <dbReference type="Proteomes" id="UP000325122"/>
    </source>
</evidence>
<reference evidence="7 8" key="1">
    <citation type="submission" date="2019-09" db="EMBL/GenBank/DDBJ databases">
        <authorList>
            <person name="Kevbrin V."/>
            <person name="Grouzdev D.S."/>
        </authorList>
    </citation>
    <scope>NUCLEOTIDE SEQUENCE [LARGE SCALE GENOMIC DNA]</scope>
    <source>
        <strain evidence="7 8">G-192</strain>
    </source>
</reference>
<dbReference type="EMBL" id="VWOJ01000001">
    <property type="protein sequence ID" value="KAA5805477.1"/>
    <property type="molecule type" value="Genomic_DNA"/>
</dbReference>
<sequence length="267" mass="29152">MRAAFNDLAAPVLELAARPLRGVANTGPWWRNQLELAEENRELRLRASELRAWRDVALSLQERNARYREALNLQAPAGAERITAWTVADRSNAFVQSRLVGAGADAGVRTGYPAVNIYGLIGRTVEVGRTSSRVLLLTDLNSRVAVMADRSNARALLLGDNTDYPRLDFLSHDPDLLEGDRIVTSGDDNVLPRGLPVGQAFLDREGRWRVALYSDAAPLDLVWIWPFDAVADPEAEPVAIPALPETLPDSVTGTPDQPAAPDTETGQ</sequence>
<name>A0A5M6ZP35_9PROT</name>
<proteinExistence type="inferred from homology"/>
<dbReference type="Pfam" id="PF04085">
    <property type="entry name" value="MreC"/>
    <property type="match status" value="1"/>
</dbReference>
<evidence type="ECO:0000313" key="7">
    <source>
        <dbReference type="EMBL" id="KAA5805477.1"/>
    </source>
</evidence>
<evidence type="ECO:0000256" key="4">
    <source>
        <dbReference type="ARBA" id="ARBA00032089"/>
    </source>
</evidence>
<dbReference type="Proteomes" id="UP000325122">
    <property type="component" value="Unassembled WGS sequence"/>
</dbReference>
<dbReference type="GO" id="GO:0005886">
    <property type="term" value="C:plasma membrane"/>
    <property type="evidence" value="ECO:0007669"/>
    <property type="project" value="TreeGrafter"/>
</dbReference>
<dbReference type="InterPro" id="IPR042175">
    <property type="entry name" value="Cell/Rod_MreC_2"/>
</dbReference>
<feature type="domain" description="Rod shape-determining protein MreC beta-barrel core" evidence="6">
    <location>
        <begin position="88"/>
        <end position="199"/>
    </location>
</feature>
<keyword evidence="3" id="KW-0133">Cell shape</keyword>
<dbReference type="PANTHER" id="PTHR34138:SF1">
    <property type="entry name" value="CELL SHAPE-DETERMINING PROTEIN MREC"/>
    <property type="match status" value="1"/>
</dbReference>
<dbReference type="PANTHER" id="PTHR34138">
    <property type="entry name" value="CELL SHAPE-DETERMINING PROTEIN MREC"/>
    <property type="match status" value="1"/>
</dbReference>
<dbReference type="Gene3D" id="2.40.10.350">
    <property type="entry name" value="Rod shape-determining protein MreC, domain 2"/>
    <property type="match status" value="1"/>
</dbReference>
<evidence type="ECO:0000256" key="2">
    <source>
        <dbReference type="ARBA" id="ARBA00013855"/>
    </source>
</evidence>
<keyword evidence="8" id="KW-1185">Reference proteome</keyword>
<comment type="similarity">
    <text evidence="1">Belongs to the MreC family.</text>
</comment>
<dbReference type="GO" id="GO:0008360">
    <property type="term" value="P:regulation of cell shape"/>
    <property type="evidence" value="ECO:0007669"/>
    <property type="project" value="UniProtKB-KW"/>
</dbReference>
<evidence type="ECO:0000256" key="3">
    <source>
        <dbReference type="ARBA" id="ARBA00022960"/>
    </source>
</evidence>
<comment type="caution">
    <text evidence="7">The sequence shown here is derived from an EMBL/GenBank/DDBJ whole genome shotgun (WGS) entry which is preliminary data.</text>
</comment>